<dbReference type="EMBL" id="AP027272">
    <property type="protein sequence ID" value="BDX06905.1"/>
    <property type="molecule type" value="Genomic_DNA"/>
</dbReference>
<dbReference type="Gene3D" id="3.30.530.20">
    <property type="match status" value="1"/>
</dbReference>
<dbReference type="SUPFAM" id="SSF55961">
    <property type="entry name" value="Bet v1-like"/>
    <property type="match status" value="1"/>
</dbReference>
<sequence length="152" mass="17464">MKTLNYATIIEQPPAIVFAVMTDKALYPEWAKAWGEGMTYTGEWQLGAHLSFLDEQRGGTKVVIEEFVQDKVIKCRHIAMVSPDNIEIQVMDNTMQKWVDTQENYYFYDHGQNATQLEVEMVTDEMFEGMMANWTIALQLLKVLCESGTRPS</sequence>
<dbReference type="RefSeq" id="WP_338292900.1">
    <property type="nucleotide sequence ID" value="NZ_AP027272.1"/>
</dbReference>
<name>A0AA48KUX7_9ALTE</name>
<dbReference type="AlphaFoldDB" id="A0AA48KUX7"/>
<accession>A0AA48KUX7</accession>
<reference evidence="1" key="1">
    <citation type="submission" date="2023-01" db="EMBL/GenBank/DDBJ databases">
        <title>Complete genome sequence of Planctobacterium marinum strain Dej080120_11.</title>
        <authorList>
            <person name="Ueki S."/>
            <person name="Maruyama F."/>
        </authorList>
    </citation>
    <scope>NUCLEOTIDE SEQUENCE</scope>
    <source>
        <strain evidence="1">Dej080120_11</strain>
    </source>
</reference>
<protein>
    <recommendedName>
        <fullName evidence="3">SRPBCC domain-containing protein</fullName>
    </recommendedName>
</protein>
<dbReference type="KEGG" id="pmaw:MACH26_24260"/>
<dbReference type="Proteomes" id="UP001333710">
    <property type="component" value="Chromosome"/>
</dbReference>
<evidence type="ECO:0000313" key="2">
    <source>
        <dbReference type="Proteomes" id="UP001333710"/>
    </source>
</evidence>
<proteinExistence type="predicted"/>
<dbReference type="InterPro" id="IPR023393">
    <property type="entry name" value="START-like_dom_sf"/>
</dbReference>
<keyword evidence="2" id="KW-1185">Reference proteome</keyword>
<evidence type="ECO:0008006" key="3">
    <source>
        <dbReference type="Google" id="ProtNLM"/>
    </source>
</evidence>
<evidence type="ECO:0000313" key="1">
    <source>
        <dbReference type="EMBL" id="BDX06905.1"/>
    </source>
</evidence>
<organism evidence="1 2">
    <name type="scientific">Planctobacterium marinum</name>
    <dbReference type="NCBI Taxonomy" id="1631968"/>
    <lineage>
        <taxon>Bacteria</taxon>
        <taxon>Pseudomonadati</taxon>
        <taxon>Pseudomonadota</taxon>
        <taxon>Gammaproteobacteria</taxon>
        <taxon>Alteromonadales</taxon>
        <taxon>Alteromonadaceae</taxon>
        <taxon>Planctobacterium</taxon>
    </lineage>
</organism>
<gene>
    <name evidence="1" type="ORF">MACH26_24260</name>
</gene>